<dbReference type="RefSeq" id="WP_128830773.1">
    <property type="nucleotide sequence ID" value="NZ_BATN01000048.1"/>
</dbReference>
<reference evidence="2" key="1">
    <citation type="submission" date="2020-08" db="EMBL/GenBank/DDBJ databases">
        <title>Complete genome sequence of Sphingobium barthaii strain KK22, a high-molecular-weight polycyclic aromatic hydrocarbon-degrading soil bacterium.</title>
        <authorList>
            <person name="Mori J.F."/>
            <person name="Kanaly R.A."/>
        </authorList>
    </citation>
    <scope>NUCLEOTIDE SEQUENCE [LARGE SCALE GENOMIC DNA]</scope>
    <source>
        <strain evidence="2">KK22</strain>
    </source>
</reference>
<dbReference type="KEGG" id="sbar:H5V43_09865"/>
<dbReference type="AlphaFoldDB" id="A0A7M2GDJ4"/>
<dbReference type="Proteomes" id="UP000593663">
    <property type="component" value="Chromosome 1"/>
</dbReference>
<sequence length="79" mass="8068">MASWITASALLNLAQFIGGTRSDANSGGGSIANSSCAGTGKPFSHQNEAVSFGNWLPLSSVQCSPGRSAELFSMIAKFA</sequence>
<accession>A0A7M2GDJ4</accession>
<name>A0A7M2GDJ4_SPHSA</name>
<proteinExistence type="predicted"/>
<evidence type="ECO:0000313" key="1">
    <source>
        <dbReference type="EMBL" id="QOT70465.1"/>
    </source>
</evidence>
<evidence type="ECO:0000313" key="2">
    <source>
        <dbReference type="Proteomes" id="UP000593663"/>
    </source>
</evidence>
<gene>
    <name evidence="1" type="ORF">H5V43_09865</name>
</gene>
<organism evidence="1 2">
    <name type="scientific">Sphingobium fuliginis (strain ATCC 27551)</name>
    <dbReference type="NCBI Taxonomy" id="336203"/>
    <lineage>
        <taxon>Bacteria</taxon>
        <taxon>Pseudomonadati</taxon>
        <taxon>Pseudomonadota</taxon>
        <taxon>Alphaproteobacteria</taxon>
        <taxon>Sphingomonadales</taxon>
        <taxon>Sphingomonadaceae</taxon>
        <taxon>Sphingobium</taxon>
    </lineage>
</organism>
<dbReference type="EMBL" id="CP060035">
    <property type="protein sequence ID" value="QOT70465.1"/>
    <property type="molecule type" value="Genomic_DNA"/>
</dbReference>
<protein>
    <submittedName>
        <fullName evidence="1">Uncharacterized protein</fullName>
    </submittedName>
</protein>